<name>M8BEZ9_AEGTA</name>
<reference evidence="1" key="1">
    <citation type="submission" date="2015-06" db="UniProtKB">
        <authorList>
            <consortium name="EnsemblPlants"/>
        </authorList>
    </citation>
    <scope>IDENTIFICATION</scope>
</reference>
<proteinExistence type="predicted"/>
<dbReference type="AlphaFoldDB" id="M8BEZ9"/>
<sequence>MVTVAEGEETVRVLKILIKHEGSRRKSSWKDPEGRVISSTTHVDATPRLDLTVQHSGFSSALRRPPLKP</sequence>
<evidence type="ECO:0000313" key="1">
    <source>
        <dbReference type="EnsemblPlants" id="EMT12275"/>
    </source>
</evidence>
<dbReference type="EnsemblPlants" id="EMT12275">
    <property type="protein sequence ID" value="EMT12275"/>
    <property type="gene ID" value="F775_43217"/>
</dbReference>
<accession>M8BEZ9</accession>
<organism evidence="1">
    <name type="scientific">Aegilops tauschii</name>
    <name type="common">Tausch's goatgrass</name>
    <name type="synonym">Aegilops squarrosa</name>
    <dbReference type="NCBI Taxonomy" id="37682"/>
    <lineage>
        <taxon>Eukaryota</taxon>
        <taxon>Viridiplantae</taxon>
        <taxon>Streptophyta</taxon>
        <taxon>Embryophyta</taxon>
        <taxon>Tracheophyta</taxon>
        <taxon>Spermatophyta</taxon>
        <taxon>Magnoliopsida</taxon>
        <taxon>Liliopsida</taxon>
        <taxon>Poales</taxon>
        <taxon>Poaceae</taxon>
        <taxon>BOP clade</taxon>
        <taxon>Pooideae</taxon>
        <taxon>Triticodae</taxon>
        <taxon>Triticeae</taxon>
        <taxon>Triticinae</taxon>
        <taxon>Aegilops</taxon>
    </lineage>
</organism>
<protein>
    <submittedName>
        <fullName evidence="1">Uncharacterized protein</fullName>
    </submittedName>
</protein>